<sequence>MDPAVVATLISTPVSVLAAAASYAAGRVQGRAAYNGPVDAVRRQHQRDAYTGFLAAANAYASQTTWNSCFEEAHSAMGIDSFFEDGRDEIERRAVRVRATVPIKPLYGAAAAVSLEGPDQVAVLANDVIHYADQVRDEAKDGNRPGSAFRALVEGRQPDAGLPAHLRMTQAIDAFTAAARSHLNGTKPSHA</sequence>
<feature type="chain" id="PRO_5038950677" evidence="1">
    <location>
        <begin position="19"/>
        <end position="191"/>
    </location>
</feature>
<protein>
    <submittedName>
        <fullName evidence="2">Uncharacterized protein</fullName>
    </submittedName>
</protein>
<dbReference type="RefSeq" id="WP_129247164.1">
    <property type="nucleotide sequence ID" value="NZ_JABZEL010000009.1"/>
</dbReference>
<name>A0A4Q1R5K8_9ACTN</name>
<keyword evidence="3" id="KW-1185">Reference proteome</keyword>
<proteinExistence type="predicted"/>
<comment type="caution">
    <text evidence="2">The sequence shown here is derived from an EMBL/GenBank/DDBJ whole genome shotgun (WGS) entry which is preliminary data.</text>
</comment>
<keyword evidence="1" id="KW-0732">Signal</keyword>
<organism evidence="2 3">
    <name type="scientific">Streptomyces sioyaensis</name>
    <dbReference type="NCBI Taxonomy" id="67364"/>
    <lineage>
        <taxon>Bacteria</taxon>
        <taxon>Bacillati</taxon>
        <taxon>Actinomycetota</taxon>
        <taxon>Actinomycetes</taxon>
        <taxon>Kitasatosporales</taxon>
        <taxon>Streptomycetaceae</taxon>
        <taxon>Streptomyces</taxon>
    </lineage>
</organism>
<reference evidence="2 3" key="1">
    <citation type="submission" date="2019-01" db="EMBL/GenBank/DDBJ databases">
        <title>Draft genome sequences of the type strain Streptomyces sioyaensis DSM 40032 and its novel strain, TM32, a thermotolerant antibiotics-producing actinobacterium.</title>
        <authorList>
            <person name="Nakaew N."/>
            <person name="Lumyong S."/>
            <person name="Sloan W.T."/>
            <person name="Sungthong R."/>
        </authorList>
    </citation>
    <scope>NUCLEOTIDE SEQUENCE [LARGE SCALE GENOMIC DNA]</scope>
    <source>
        <strain evidence="2 3">DSM 40032</strain>
    </source>
</reference>
<evidence type="ECO:0000313" key="2">
    <source>
        <dbReference type="EMBL" id="RXS68083.1"/>
    </source>
</evidence>
<evidence type="ECO:0000313" key="3">
    <source>
        <dbReference type="Proteomes" id="UP000289482"/>
    </source>
</evidence>
<feature type="signal peptide" evidence="1">
    <location>
        <begin position="1"/>
        <end position="18"/>
    </location>
</feature>
<evidence type="ECO:0000256" key="1">
    <source>
        <dbReference type="SAM" id="SignalP"/>
    </source>
</evidence>
<dbReference type="AlphaFoldDB" id="A0A4Q1R5K8"/>
<dbReference type="GeneID" id="95778315"/>
<dbReference type="Proteomes" id="UP000289482">
    <property type="component" value="Unassembled WGS sequence"/>
</dbReference>
<dbReference type="EMBL" id="SDIF01000020">
    <property type="protein sequence ID" value="RXS68083.1"/>
    <property type="molecule type" value="Genomic_DNA"/>
</dbReference>
<gene>
    <name evidence="2" type="ORF">EST54_09960</name>
</gene>
<accession>A0A4Q1R5K8</accession>